<dbReference type="InterPro" id="IPR008822">
    <property type="entry name" value="Endonuclease_RusA-like"/>
</dbReference>
<dbReference type="RefSeq" id="WP_264351161.1">
    <property type="nucleotide sequence ID" value="NZ_JAPAHU010000068.1"/>
</dbReference>
<feature type="non-terminal residue" evidence="1">
    <location>
        <position position="45"/>
    </location>
</feature>
<proteinExistence type="predicted"/>
<gene>
    <name evidence="1" type="ORF">OJ597_11620</name>
</gene>
<evidence type="ECO:0000313" key="1">
    <source>
        <dbReference type="EMBL" id="MCW1043023.1"/>
    </source>
</evidence>
<name>A0ABT3EDF9_STRAP</name>
<protein>
    <submittedName>
        <fullName evidence="1">RusA family crossover junction endodeoxyribonuclease</fullName>
    </submittedName>
</protein>
<keyword evidence="2" id="KW-1185">Reference proteome</keyword>
<dbReference type="Pfam" id="PF05866">
    <property type="entry name" value="RusA"/>
    <property type="match status" value="1"/>
</dbReference>
<dbReference type="Proteomes" id="UP001526076">
    <property type="component" value="Unassembled WGS sequence"/>
</dbReference>
<comment type="caution">
    <text evidence="1">The sequence shown here is derived from an EMBL/GenBank/DDBJ whole genome shotgun (WGS) entry which is preliminary data.</text>
</comment>
<dbReference type="EMBL" id="JAPAHU010000068">
    <property type="protein sequence ID" value="MCW1043023.1"/>
    <property type="molecule type" value="Genomic_DNA"/>
</dbReference>
<accession>A0ABT3EDF9</accession>
<evidence type="ECO:0000313" key="2">
    <source>
        <dbReference type="Proteomes" id="UP001526076"/>
    </source>
</evidence>
<organism evidence="1 2">
    <name type="scientific">Streptococcus anginosus</name>
    <dbReference type="NCBI Taxonomy" id="1328"/>
    <lineage>
        <taxon>Bacteria</taxon>
        <taxon>Bacillati</taxon>
        <taxon>Bacillota</taxon>
        <taxon>Bacilli</taxon>
        <taxon>Lactobacillales</taxon>
        <taxon>Streptococcaceae</taxon>
        <taxon>Streptococcus</taxon>
        <taxon>Streptococcus anginosus group</taxon>
    </lineage>
</organism>
<sequence>MKTFYLVVPGEPVGKARPRVTRFVTYTPKKTLEYENRIRHYASLY</sequence>
<reference evidence="1 2" key="1">
    <citation type="submission" date="2022-10" db="EMBL/GenBank/DDBJ databases">
        <title>Comparative genomic study of S. anginosus.</title>
        <authorList>
            <person name="Prasad A."/>
            <person name="Ene A."/>
            <person name="Jablonska S."/>
            <person name="Du J."/>
            <person name="Wolfe A.J."/>
            <person name="Putonti C."/>
        </authorList>
    </citation>
    <scope>NUCLEOTIDE SEQUENCE [LARGE SCALE GENOMIC DNA]</scope>
    <source>
        <strain evidence="1 2">UMB9231</strain>
    </source>
</reference>